<feature type="region of interest" description="Disordered" evidence="1">
    <location>
        <begin position="355"/>
        <end position="374"/>
    </location>
</feature>
<proteinExistence type="predicted"/>
<evidence type="ECO:0000313" key="3">
    <source>
        <dbReference type="Proteomes" id="UP000466345"/>
    </source>
</evidence>
<evidence type="ECO:0000313" key="2">
    <source>
        <dbReference type="EMBL" id="MQY16582.1"/>
    </source>
</evidence>
<dbReference type="AlphaFoldDB" id="A0A7K0CUD8"/>
<dbReference type="RefSeq" id="WP_153457426.1">
    <property type="nucleotide sequence ID" value="NZ_WEGJ01000061.1"/>
</dbReference>
<keyword evidence="3" id="KW-1185">Reference proteome</keyword>
<comment type="caution">
    <text evidence="2">The sequence shown here is derived from an EMBL/GenBank/DDBJ whole genome shotgun (WGS) entry which is preliminary data.</text>
</comment>
<gene>
    <name evidence="2" type="ORF">SRB5_67830</name>
</gene>
<reference evidence="2 3" key="1">
    <citation type="submission" date="2019-10" db="EMBL/GenBank/DDBJ databases">
        <title>Streptomyces smaragdinus sp. nov. and Streptomyces fabii sp. nov., isolated from the gut of fungus growing-termite Macrotermes natalensis.</title>
        <authorList>
            <person name="Schwitalla J."/>
            <person name="Benndorf R."/>
            <person name="Martin K."/>
            <person name="De Beer W."/>
            <person name="Kaster A.-K."/>
            <person name="Vollmers J."/>
            <person name="Poulsen M."/>
            <person name="Beemelmanns C."/>
        </authorList>
    </citation>
    <scope>NUCLEOTIDE SEQUENCE [LARGE SCALE GENOMIC DNA]</scope>
    <source>
        <strain evidence="2 3">RB5</strain>
    </source>
</reference>
<protein>
    <submittedName>
        <fullName evidence="2">Uncharacterized protein</fullName>
    </submittedName>
</protein>
<dbReference type="OrthoDB" id="6556030at2"/>
<dbReference type="EMBL" id="WEGJ01000061">
    <property type="protein sequence ID" value="MQY16582.1"/>
    <property type="molecule type" value="Genomic_DNA"/>
</dbReference>
<organism evidence="2 3">
    <name type="scientific">Streptomyces smaragdinus</name>
    <dbReference type="NCBI Taxonomy" id="2585196"/>
    <lineage>
        <taxon>Bacteria</taxon>
        <taxon>Bacillati</taxon>
        <taxon>Actinomycetota</taxon>
        <taxon>Actinomycetes</taxon>
        <taxon>Kitasatosporales</taxon>
        <taxon>Streptomycetaceae</taxon>
        <taxon>Streptomyces</taxon>
    </lineage>
</organism>
<name>A0A7K0CUD8_9ACTN</name>
<dbReference type="Proteomes" id="UP000466345">
    <property type="component" value="Unassembled WGS sequence"/>
</dbReference>
<evidence type="ECO:0000256" key="1">
    <source>
        <dbReference type="SAM" id="MobiDB-lite"/>
    </source>
</evidence>
<accession>A0A7K0CUD8</accession>
<feature type="compositionally biased region" description="Basic and acidic residues" evidence="1">
    <location>
        <begin position="360"/>
        <end position="374"/>
    </location>
</feature>
<sequence>MVTASPPRPISPGDIVAVLSDDLGEWTAAQITAVDPQARTADVLELEWSGPEPGTPADLGDIRPLRLTHHSWRGGLAHSVHSWVLPRGFKVLGTLPVLTAERANGYTPVWNRGYQLARQRLWDSGSRETWTDPHRVECPAADLALDDPRPDIRTLWVSAVGELDCARLATCYPNLTTLGLIGELGTLSDAVRLNDLSRLRSITLSGVFGMDATDVLVPDHVPDLENLRLHNIPADYATATGELWTPEARQGVDVDIHSPRTPDWMTANLKNPLRDWDGRDHISRKAYRRSTAQYEKTRRDLTKALAEGADPDRIFAIGAAYGEGFNKIDLKEGVIETVEREELYDVLAKTAREAGATEETVDRLTEGLDSTRDW</sequence>